<feature type="domain" description="RecX second three-helical" evidence="6">
    <location>
        <begin position="137"/>
        <end position="175"/>
    </location>
</feature>
<dbReference type="InterPro" id="IPR053925">
    <property type="entry name" value="RecX_HTH_3rd"/>
</dbReference>
<evidence type="ECO:0000259" key="6">
    <source>
        <dbReference type="Pfam" id="PF02631"/>
    </source>
</evidence>
<dbReference type="PANTHER" id="PTHR33602:SF1">
    <property type="entry name" value="REGULATORY PROTEIN RECX FAMILY PROTEIN"/>
    <property type="match status" value="1"/>
</dbReference>
<reference evidence="9 10" key="1">
    <citation type="submission" date="2019-07" db="EMBL/GenBank/DDBJ databases">
        <authorList>
            <person name="Kim J."/>
        </authorList>
    </citation>
    <scope>NUCLEOTIDE SEQUENCE [LARGE SCALE GENOMIC DNA]</scope>
    <source>
        <strain evidence="9 10">JC52</strain>
    </source>
</reference>
<dbReference type="PANTHER" id="PTHR33602">
    <property type="entry name" value="REGULATORY PROTEIN RECX FAMILY PROTEIN"/>
    <property type="match status" value="1"/>
</dbReference>
<sequence>MRAPLLHKGALVVFFCGGVLHVTEQWQDQKGMITKVERQQRLKHRYNIFIDECFAFSVHEDILIRHRLFKGEYLEETQLQQILYAEEVQKAYVDALRLLSSRLRSEQEMRARLKQKGFSPEIIKVTLERLDREHYLDDTLFAEQLTKQRLESQKKGRHWIKQELQQRGINKETIHSTMEQVNEETEFRMAYALAEKRYAGELRKDASKARRKIAAFLARRGYPGGIVSRVLSQLPAESDTEEDWDELEMLVED</sequence>
<dbReference type="InterPro" id="IPR053926">
    <property type="entry name" value="RecX_HTH_1st"/>
</dbReference>
<comment type="similarity">
    <text evidence="2 5">Belongs to the RecX family.</text>
</comment>
<proteinExistence type="inferred from homology"/>
<dbReference type="Pfam" id="PF21982">
    <property type="entry name" value="RecX_HTH1"/>
    <property type="match status" value="1"/>
</dbReference>
<dbReference type="EMBL" id="VNJI01000007">
    <property type="protein sequence ID" value="TVY10584.1"/>
    <property type="molecule type" value="Genomic_DNA"/>
</dbReference>
<evidence type="ECO:0000256" key="1">
    <source>
        <dbReference type="ARBA" id="ARBA00004496"/>
    </source>
</evidence>
<dbReference type="OrthoDB" id="5421057at2"/>
<dbReference type="Pfam" id="PF21981">
    <property type="entry name" value="RecX_HTH3"/>
    <property type="match status" value="1"/>
</dbReference>
<evidence type="ECO:0000259" key="8">
    <source>
        <dbReference type="Pfam" id="PF21982"/>
    </source>
</evidence>
<comment type="function">
    <text evidence="5">Modulates RecA activity.</text>
</comment>
<dbReference type="InterPro" id="IPR036388">
    <property type="entry name" value="WH-like_DNA-bd_sf"/>
</dbReference>
<evidence type="ECO:0000256" key="3">
    <source>
        <dbReference type="ARBA" id="ARBA00018111"/>
    </source>
</evidence>
<dbReference type="InterPro" id="IPR003783">
    <property type="entry name" value="Regulatory_RecX"/>
</dbReference>
<feature type="domain" description="RecX third three-helical" evidence="7">
    <location>
        <begin position="184"/>
        <end position="231"/>
    </location>
</feature>
<feature type="domain" description="RecX first three-helical" evidence="8">
    <location>
        <begin position="91"/>
        <end position="130"/>
    </location>
</feature>
<dbReference type="InterPro" id="IPR053924">
    <property type="entry name" value="RecX_HTH_2nd"/>
</dbReference>
<evidence type="ECO:0000256" key="4">
    <source>
        <dbReference type="ARBA" id="ARBA00022490"/>
    </source>
</evidence>
<dbReference type="Proteomes" id="UP000317036">
    <property type="component" value="Unassembled WGS sequence"/>
</dbReference>
<evidence type="ECO:0000256" key="5">
    <source>
        <dbReference type="HAMAP-Rule" id="MF_01114"/>
    </source>
</evidence>
<dbReference type="GO" id="GO:0005737">
    <property type="term" value="C:cytoplasm"/>
    <property type="evidence" value="ECO:0007669"/>
    <property type="project" value="UniProtKB-SubCell"/>
</dbReference>
<evidence type="ECO:0000259" key="7">
    <source>
        <dbReference type="Pfam" id="PF21981"/>
    </source>
</evidence>
<comment type="subcellular location">
    <subcellularLocation>
        <location evidence="1 5">Cytoplasm</location>
    </subcellularLocation>
</comment>
<dbReference type="Pfam" id="PF02631">
    <property type="entry name" value="RecX_HTH2"/>
    <property type="match status" value="1"/>
</dbReference>
<dbReference type="GO" id="GO:0006282">
    <property type="term" value="P:regulation of DNA repair"/>
    <property type="evidence" value="ECO:0007669"/>
    <property type="project" value="UniProtKB-UniRule"/>
</dbReference>
<comment type="caution">
    <text evidence="9">The sequence shown here is derived from an EMBL/GenBank/DDBJ whole genome shotgun (WGS) entry which is preliminary data.</text>
</comment>
<accession>A0A559KEN2</accession>
<organism evidence="9 10">
    <name type="scientific">Paenibacillus cremeus</name>
    <dbReference type="NCBI Taxonomy" id="2163881"/>
    <lineage>
        <taxon>Bacteria</taxon>
        <taxon>Bacillati</taxon>
        <taxon>Bacillota</taxon>
        <taxon>Bacilli</taxon>
        <taxon>Bacillales</taxon>
        <taxon>Paenibacillaceae</taxon>
        <taxon>Paenibacillus</taxon>
    </lineage>
</organism>
<gene>
    <name evidence="5" type="primary">recX</name>
    <name evidence="9" type="ORF">FPZ49_07565</name>
</gene>
<evidence type="ECO:0000313" key="10">
    <source>
        <dbReference type="Proteomes" id="UP000317036"/>
    </source>
</evidence>
<protein>
    <recommendedName>
        <fullName evidence="3 5">Regulatory protein RecX</fullName>
    </recommendedName>
</protein>
<keyword evidence="10" id="KW-1185">Reference proteome</keyword>
<keyword evidence="4 5" id="KW-0963">Cytoplasm</keyword>
<dbReference type="Gene3D" id="1.10.10.10">
    <property type="entry name" value="Winged helix-like DNA-binding domain superfamily/Winged helix DNA-binding domain"/>
    <property type="match status" value="3"/>
</dbReference>
<dbReference type="AlphaFoldDB" id="A0A559KEN2"/>
<dbReference type="HAMAP" id="MF_01114">
    <property type="entry name" value="RecX"/>
    <property type="match status" value="1"/>
</dbReference>
<evidence type="ECO:0000256" key="2">
    <source>
        <dbReference type="ARBA" id="ARBA00009695"/>
    </source>
</evidence>
<evidence type="ECO:0000313" key="9">
    <source>
        <dbReference type="EMBL" id="TVY10584.1"/>
    </source>
</evidence>
<name>A0A559KEN2_9BACL</name>